<dbReference type="Proteomes" id="UP000008281">
    <property type="component" value="Unassembled WGS sequence"/>
</dbReference>
<protein>
    <submittedName>
        <fullName evidence="2">Uncharacterized protein</fullName>
    </submittedName>
</protein>
<evidence type="ECO:0000313" key="2">
    <source>
        <dbReference type="EMBL" id="EFP10037.1"/>
    </source>
</evidence>
<proteinExistence type="predicted"/>
<dbReference type="FunCoup" id="E3MV43">
    <property type="interactions" value="153"/>
</dbReference>
<gene>
    <name evidence="2" type="ORF">CRE_20847</name>
</gene>
<keyword evidence="3" id="KW-1185">Reference proteome</keyword>
<organism evidence="3">
    <name type="scientific">Caenorhabditis remanei</name>
    <name type="common">Caenorhabditis vulgaris</name>
    <dbReference type="NCBI Taxonomy" id="31234"/>
    <lineage>
        <taxon>Eukaryota</taxon>
        <taxon>Metazoa</taxon>
        <taxon>Ecdysozoa</taxon>
        <taxon>Nematoda</taxon>
        <taxon>Chromadorea</taxon>
        <taxon>Rhabditida</taxon>
        <taxon>Rhabditina</taxon>
        <taxon>Rhabditomorpha</taxon>
        <taxon>Rhabditoidea</taxon>
        <taxon>Rhabditidae</taxon>
        <taxon>Peloderinae</taxon>
        <taxon>Caenorhabditis</taxon>
    </lineage>
</organism>
<feature type="chain" id="PRO_5003176371" evidence="1">
    <location>
        <begin position="20"/>
        <end position="140"/>
    </location>
</feature>
<dbReference type="EMBL" id="DS268481">
    <property type="protein sequence ID" value="EFP10037.1"/>
    <property type="molecule type" value="Genomic_DNA"/>
</dbReference>
<dbReference type="OrthoDB" id="5789176at2759"/>
<dbReference type="KEGG" id="crq:GCK72_025963"/>
<sequence length="140" mass="15676">MNVVNPTLWLLAVLTVVQTTNFRADGTLSCSLSQKWCYLVELSEKDTLLMFDDRIGDTGFQCVDTASVGYSIIGSQQGDGLENYFYEITMSVAHNCTQEPGTIKKINRNTAYASVFETEIFVQWNVDLTDQGSSVIDYFL</sequence>
<dbReference type="CTD" id="9826351"/>
<dbReference type="Pfam" id="PF05912">
    <property type="entry name" value="DUF870"/>
    <property type="match status" value="1"/>
</dbReference>
<dbReference type="PANTHER" id="PTHR21479">
    <property type="match status" value="1"/>
</dbReference>
<dbReference type="OMA" id="WCYLVEL"/>
<evidence type="ECO:0000256" key="1">
    <source>
        <dbReference type="SAM" id="SignalP"/>
    </source>
</evidence>
<dbReference type="AlphaFoldDB" id="E3MV43"/>
<dbReference type="eggNOG" id="ENOG502TJ8S">
    <property type="taxonomic scope" value="Eukaryota"/>
</dbReference>
<accession>E3MV43</accession>
<dbReference type="PANTHER" id="PTHR21479:SF22">
    <property type="entry name" value="PROTEIN CBG07241"/>
    <property type="match status" value="1"/>
</dbReference>
<dbReference type="InterPro" id="IPR008588">
    <property type="entry name" value="DUF870_CAE_spp"/>
</dbReference>
<reference evidence="2" key="1">
    <citation type="submission" date="2007-07" db="EMBL/GenBank/DDBJ databases">
        <title>PCAP assembly of the Caenorhabditis remanei genome.</title>
        <authorList>
            <consortium name="The Caenorhabditis remanei Sequencing Consortium"/>
            <person name="Wilson R.K."/>
        </authorList>
    </citation>
    <scope>NUCLEOTIDE SEQUENCE [LARGE SCALE GENOMIC DNA]</scope>
    <source>
        <strain evidence="2">PB4641</strain>
    </source>
</reference>
<dbReference type="RefSeq" id="XP_003100032.2">
    <property type="nucleotide sequence ID" value="XM_003099984.2"/>
</dbReference>
<evidence type="ECO:0000313" key="3">
    <source>
        <dbReference type="Proteomes" id="UP000008281"/>
    </source>
</evidence>
<feature type="signal peptide" evidence="1">
    <location>
        <begin position="1"/>
        <end position="19"/>
    </location>
</feature>
<dbReference type="GeneID" id="9826351"/>
<dbReference type="HOGENOM" id="CLU_134609_0_0_1"/>
<keyword evidence="1" id="KW-0732">Signal</keyword>
<dbReference type="InParanoid" id="E3MV43"/>
<name>E3MV43_CAERE</name>